<dbReference type="RefSeq" id="WP_256624099.1">
    <property type="nucleotide sequence ID" value="NZ_FQYL01000008.1"/>
</dbReference>
<feature type="compositionally biased region" description="Pro residues" evidence="3">
    <location>
        <begin position="34"/>
        <end position="43"/>
    </location>
</feature>
<evidence type="ECO:0000256" key="3">
    <source>
        <dbReference type="SAM" id="MobiDB-lite"/>
    </source>
</evidence>
<sequence>MTPTTPKTPKTPAVPTRLTPPKTPAAPAMRSTAPPGPPGPGAPAPRSAPTLSPAEKRRLTGRRGEDIVVGYLRDSGWRIIDRNWRAPRGSGLRGEIDIIAEDPIGALVIVEVKTRSSLRAGPPAAAVTPAKEARLRRLAAAWAGRRGAPPHRLRLDVVSVLLREGAPALLRHHRAVSGS</sequence>
<dbReference type="GO" id="GO:0004519">
    <property type="term" value="F:endonuclease activity"/>
    <property type="evidence" value="ECO:0007669"/>
    <property type="project" value="UniProtKB-KW"/>
</dbReference>
<accession>A0ABY1ICK9</accession>
<dbReference type="SUPFAM" id="SSF52980">
    <property type="entry name" value="Restriction endonuclease-like"/>
    <property type="match status" value="1"/>
</dbReference>
<reference evidence="4 5" key="1">
    <citation type="submission" date="2016-11" db="EMBL/GenBank/DDBJ databases">
        <authorList>
            <person name="Varghese N."/>
            <person name="Submissions S."/>
        </authorList>
    </citation>
    <scope>NUCLEOTIDE SEQUENCE [LARGE SCALE GENOMIC DNA]</scope>
    <source>
        <strain evidence="4 5">PA</strain>
    </source>
</reference>
<organism evidence="4 5">
    <name type="scientific">Actinomyces denticolens</name>
    <dbReference type="NCBI Taxonomy" id="52767"/>
    <lineage>
        <taxon>Bacteria</taxon>
        <taxon>Bacillati</taxon>
        <taxon>Actinomycetota</taxon>
        <taxon>Actinomycetes</taxon>
        <taxon>Actinomycetales</taxon>
        <taxon>Actinomycetaceae</taxon>
        <taxon>Actinomyces</taxon>
    </lineage>
</organism>
<feature type="compositionally biased region" description="Low complexity" evidence="3">
    <location>
        <begin position="1"/>
        <end position="16"/>
    </location>
</feature>
<protein>
    <recommendedName>
        <fullName evidence="2">UPF0102 protein SAMN05216246_10822</fullName>
    </recommendedName>
</protein>
<dbReference type="HAMAP" id="MF_00048">
    <property type="entry name" value="UPF0102"/>
    <property type="match status" value="1"/>
</dbReference>
<gene>
    <name evidence="4" type="ORF">SAMN05216246_10822</name>
</gene>
<dbReference type="Pfam" id="PF02021">
    <property type="entry name" value="UPF0102"/>
    <property type="match status" value="1"/>
</dbReference>
<dbReference type="PANTHER" id="PTHR34039">
    <property type="entry name" value="UPF0102 PROTEIN YRAN"/>
    <property type="match status" value="1"/>
</dbReference>
<keyword evidence="4" id="KW-0255">Endonuclease</keyword>
<dbReference type="Gene3D" id="3.40.1350.10">
    <property type="match status" value="1"/>
</dbReference>
<proteinExistence type="inferred from homology"/>
<evidence type="ECO:0000313" key="5">
    <source>
        <dbReference type="Proteomes" id="UP000184390"/>
    </source>
</evidence>
<dbReference type="InterPro" id="IPR011856">
    <property type="entry name" value="tRNA_endonuc-like_dom_sf"/>
</dbReference>
<name>A0ABY1ICK9_9ACTO</name>
<dbReference type="CDD" id="cd20736">
    <property type="entry name" value="PoNe_Nuclease"/>
    <property type="match status" value="1"/>
</dbReference>
<evidence type="ECO:0000256" key="1">
    <source>
        <dbReference type="ARBA" id="ARBA00006738"/>
    </source>
</evidence>
<comment type="similarity">
    <text evidence="1 2">Belongs to the UPF0102 family.</text>
</comment>
<keyword evidence="4" id="KW-0378">Hydrolase</keyword>
<keyword evidence="4" id="KW-0540">Nuclease</keyword>
<dbReference type="EMBL" id="FQYL01000008">
    <property type="protein sequence ID" value="SHI97521.1"/>
    <property type="molecule type" value="Genomic_DNA"/>
</dbReference>
<dbReference type="InterPro" id="IPR003509">
    <property type="entry name" value="UPF0102_YraN-like"/>
</dbReference>
<evidence type="ECO:0000256" key="2">
    <source>
        <dbReference type="HAMAP-Rule" id="MF_00048"/>
    </source>
</evidence>
<dbReference type="InterPro" id="IPR011335">
    <property type="entry name" value="Restrct_endonuc-II-like"/>
</dbReference>
<dbReference type="PANTHER" id="PTHR34039:SF1">
    <property type="entry name" value="UPF0102 PROTEIN YRAN"/>
    <property type="match status" value="1"/>
</dbReference>
<keyword evidence="5" id="KW-1185">Reference proteome</keyword>
<comment type="caution">
    <text evidence="4">The sequence shown here is derived from an EMBL/GenBank/DDBJ whole genome shotgun (WGS) entry which is preliminary data.</text>
</comment>
<evidence type="ECO:0000313" key="4">
    <source>
        <dbReference type="EMBL" id="SHI97521.1"/>
    </source>
</evidence>
<dbReference type="Proteomes" id="UP000184390">
    <property type="component" value="Unassembled WGS sequence"/>
</dbReference>
<dbReference type="NCBIfam" id="NF009154">
    <property type="entry name" value="PRK12497.3-3"/>
    <property type="match status" value="1"/>
</dbReference>
<feature type="region of interest" description="Disordered" evidence="3">
    <location>
        <begin position="1"/>
        <end position="60"/>
    </location>
</feature>